<dbReference type="SUPFAM" id="SSF56112">
    <property type="entry name" value="Protein kinase-like (PK-like)"/>
    <property type="match status" value="1"/>
</dbReference>
<dbReference type="GO" id="GO:0004694">
    <property type="term" value="F:eukaryotic translation initiation factor 2alpha kinase activity"/>
    <property type="evidence" value="ECO:0007669"/>
    <property type="project" value="TreeGrafter"/>
</dbReference>
<dbReference type="InterPro" id="IPR000719">
    <property type="entry name" value="Prot_kinase_dom"/>
</dbReference>
<proteinExistence type="inferred from homology"/>
<keyword evidence="1" id="KW-0808">Transferase</keyword>
<keyword evidence="8" id="KW-1185">Reference proteome</keyword>
<dbReference type="GO" id="GO:0005634">
    <property type="term" value="C:nucleus"/>
    <property type="evidence" value="ECO:0007669"/>
    <property type="project" value="TreeGrafter"/>
</dbReference>
<dbReference type="PANTHER" id="PTHR11042">
    <property type="entry name" value="EUKARYOTIC TRANSLATION INITIATION FACTOR 2-ALPHA KINASE EIF2-ALPHA KINASE -RELATED"/>
    <property type="match status" value="1"/>
</dbReference>
<evidence type="ECO:0000256" key="4">
    <source>
        <dbReference type="ARBA" id="ARBA00022840"/>
    </source>
</evidence>
<feature type="domain" description="Protein kinase" evidence="6">
    <location>
        <begin position="1"/>
        <end position="161"/>
    </location>
</feature>
<evidence type="ECO:0000256" key="3">
    <source>
        <dbReference type="ARBA" id="ARBA00022777"/>
    </source>
</evidence>
<feature type="non-terminal residue" evidence="7">
    <location>
        <position position="1"/>
    </location>
</feature>
<dbReference type="InterPro" id="IPR050339">
    <property type="entry name" value="CC_SR_Kinase"/>
</dbReference>
<dbReference type="GO" id="GO:0005524">
    <property type="term" value="F:ATP binding"/>
    <property type="evidence" value="ECO:0007669"/>
    <property type="project" value="UniProtKB-KW"/>
</dbReference>
<keyword evidence="3" id="KW-0418">Kinase</keyword>
<accession>A0AAN4Z6H4</accession>
<dbReference type="AlphaFoldDB" id="A0AAN4Z6H4"/>
<dbReference type="GO" id="GO:0005737">
    <property type="term" value="C:cytoplasm"/>
    <property type="evidence" value="ECO:0007669"/>
    <property type="project" value="TreeGrafter"/>
</dbReference>
<dbReference type="Pfam" id="PF00069">
    <property type="entry name" value="Pkinase"/>
    <property type="match status" value="1"/>
</dbReference>
<comment type="similarity">
    <text evidence="5">Belongs to the protein kinase superfamily. Ser/Thr protein kinase family. GCN2 subfamily.</text>
</comment>
<dbReference type="SMART" id="SM00220">
    <property type="entry name" value="S_TKc"/>
    <property type="match status" value="1"/>
</dbReference>
<evidence type="ECO:0000313" key="8">
    <source>
        <dbReference type="Proteomes" id="UP001328107"/>
    </source>
</evidence>
<evidence type="ECO:0000256" key="2">
    <source>
        <dbReference type="ARBA" id="ARBA00022741"/>
    </source>
</evidence>
<comment type="caution">
    <text evidence="7">The sequence shown here is derived from an EMBL/GenBank/DDBJ whole genome shotgun (WGS) entry which is preliminary data.</text>
</comment>
<keyword evidence="2" id="KW-0547">Nucleotide-binding</keyword>
<dbReference type="EMBL" id="BTRK01000002">
    <property type="protein sequence ID" value="GMR35437.1"/>
    <property type="molecule type" value="Genomic_DNA"/>
</dbReference>
<gene>
    <name evidence="7" type="ORF">PMAYCL1PPCAC_05632</name>
</gene>
<evidence type="ECO:0000259" key="6">
    <source>
        <dbReference type="PROSITE" id="PS50011"/>
    </source>
</evidence>
<evidence type="ECO:0000256" key="1">
    <source>
        <dbReference type="ARBA" id="ARBA00022679"/>
    </source>
</evidence>
<protein>
    <recommendedName>
        <fullName evidence="6">Protein kinase domain-containing protein</fullName>
    </recommendedName>
</protein>
<organism evidence="7 8">
    <name type="scientific">Pristionchus mayeri</name>
    <dbReference type="NCBI Taxonomy" id="1317129"/>
    <lineage>
        <taxon>Eukaryota</taxon>
        <taxon>Metazoa</taxon>
        <taxon>Ecdysozoa</taxon>
        <taxon>Nematoda</taxon>
        <taxon>Chromadorea</taxon>
        <taxon>Rhabditida</taxon>
        <taxon>Rhabditina</taxon>
        <taxon>Diplogasteromorpha</taxon>
        <taxon>Diplogasteroidea</taxon>
        <taxon>Neodiplogasteridae</taxon>
        <taxon>Pristionchus</taxon>
    </lineage>
</organism>
<dbReference type="PANTHER" id="PTHR11042:SF91">
    <property type="entry name" value="EUKARYOTIC TRANSLATION INITIATION FACTOR 2-ALPHA KINASE"/>
    <property type="match status" value="1"/>
</dbReference>
<reference evidence="8" key="1">
    <citation type="submission" date="2022-10" db="EMBL/GenBank/DDBJ databases">
        <title>Genome assembly of Pristionchus species.</title>
        <authorList>
            <person name="Yoshida K."/>
            <person name="Sommer R.J."/>
        </authorList>
    </citation>
    <scope>NUCLEOTIDE SEQUENCE [LARGE SCALE GENOMIC DNA]</scope>
    <source>
        <strain evidence="8">RS5460</strain>
    </source>
</reference>
<evidence type="ECO:0000313" key="7">
    <source>
        <dbReference type="EMBL" id="GMR35437.1"/>
    </source>
</evidence>
<name>A0AAN4Z6H4_9BILA</name>
<dbReference type="PROSITE" id="PS00108">
    <property type="entry name" value="PROTEIN_KINASE_ST"/>
    <property type="match status" value="1"/>
</dbReference>
<dbReference type="InterPro" id="IPR011009">
    <property type="entry name" value="Kinase-like_dom_sf"/>
</dbReference>
<feature type="non-terminal residue" evidence="7">
    <location>
        <position position="161"/>
    </location>
</feature>
<dbReference type="Gene3D" id="1.10.510.10">
    <property type="entry name" value="Transferase(Phosphotransferase) domain 1"/>
    <property type="match status" value="1"/>
</dbReference>
<dbReference type="InterPro" id="IPR008271">
    <property type="entry name" value="Ser/Thr_kinase_AS"/>
</dbReference>
<keyword evidence="4" id="KW-0067">ATP-binding</keyword>
<dbReference type="Proteomes" id="UP001328107">
    <property type="component" value="Unassembled WGS sequence"/>
</dbReference>
<evidence type="ECO:0000256" key="5">
    <source>
        <dbReference type="ARBA" id="ARBA00037982"/>
    </source>
</evidence>
<sequence>HHFLEGSIFIFIQMELCSSSLEQWLSSNVQFRSMNKMKKWFKQIVEAVAYMHQMEVIHRDLKPSNILFAGQDHLKICDLGISTDIVTLDGMEVTASRTDIATPLYAAPEQTTWNYTSKVDVFSLGLIFAEMCHIMNVFERKKIFDNYRAGKPNDILSDHPK</sequence>
<dbReference type="PROSITE" id="PS50011">
    <property type="entry name" value="PROTEIN_KINASE_DOM"/>
    <property type="match status" value="1"/>
</dbReference>